<dbReference type="EMBL" id="VBTY01000046">
    <property type="protein sequence ID" value="MDG3494424.1"/>
    <property type="molecule type" value="Genomic_DNA"/>
</dbReference>
<evidence type="ECO:0000256" key="8">
    <source>
        <dbReference type="ARBA" id="ARBA00022741"/>
    </source>
</evidence>
<dbReference type="Gene3D" id="3.30.565.10">
    <property type="entry name" value="Histidine kinase-like ATPase, C-terminal domain"/>
    <property type="match status" value="1"/>
</dbReference>
<keyword evidence="8" id="KW-0547">Nucleotide-binding</keyword>
<dbReference type="InterPro" id="IPR003594">
    <property type="entry name" value="HATPase_dom"/>
</dbReference>
<evidence type="ECO:0000256" key="5">
    <source>
        <dbReference type="ARBA" id="ARBA00022553"/>
    </source>
</evidence>
<dbReference type="Pfam" id="PF00072">
    <property type="entry name" value="Response_reg"/>
    <property type="match status" value="1"/>
</dbReference>
<comment type="subcellular location">
    <subcellularLocation>
        <location evidence="2">Membrane</location>
    </subcellularLocation>
</comment>
<evidence type="ECO:0000259" key="19">
    <source>
        <dbReference type="PROSITE" id="PS50110"/>
    </source>
</evidence>
<name>A0A9X4ME06_9CYAN</name>
<dbReference type="Pfam" id="PF02518">
    <property type="entry name" value="HATPase_c"/>
    <property type="match status" value="1"/>
</dbReference>
<dbReference type="InterPro" id="IPR005467">
    <property type="entry name" value="His_kinase_dom"/>
</dbReference>
<keyword evidence="6" id="KW-0808">Transferase</keyword>
<dbReference type="FunFam" id="1.10.287.130:FF:000004">
    <property type="entry name" value="Ethylene receptor 1"/>
    <property type="match status" value="1"/>
</dbReference>
<keyword evidence="7 17" id="KW-0812">Transmembrane</keyword>
<evidence type="ECO:0000256" key="16">
    <source>
        <dbReference type="SAM" id="Coils"/>
    </source>
</evidence>
<comment type="catalytic activity">
    <reaction evidence="1">
        <text>ATP + protein L-histidine = ADP + protein N-phospho-L-histidine.</text>
        <dbReference type="EC" id="2.7.13.3"/>
    </reaction>
</comment>
<keyword evidence="11 17" id="KW-1133">Transmembrane helix</keyword>
<comment type="caution">
    <text evidence="20">The sequence shown here is derived from an EMBL/GenBank/DDBJ whole genome shotgun (WGS) entry which is preliminary data.</text>
</comment>
<dbReference type="InterPro" id="IPR036097">
    <property type="entry name" value="HisK_dim/P_sf"/>
</dbReference>
<evidence type="ECO:0000256" key="11">
    <source>
        <dbReference type="ARBA" id="ARBA00022989"/>
    </source>
</evidence>
<dbReference type="AlphaFoldDB" id="A0A9X4ME06"/>
<feature type="domain" description="Response regulatory" evidence="19">
    <location>
        <begin position="715"/>
        <end position="831"/>
    </location>
</feature>
<dbReference type="PRINTS" id="PR00344">
    <property type="entry name" value="BCTRLSENSOR"/>
</dbReference>
<evidence type="ECO:0000256" key="9">
    <source>
        <dbReference type="ARBA" id="ARBA00022777"/>
    </source>
</evidence>
<feature type="transmembrane region" description="Helical" evidence="17">
    <location>
        <begin position="358"/>
        <end position="375"/>
    </location>
</feature>
<dbReference type="SMART" id="SM00387">
    <property type="entry name" value="HATPase_c"/>
    <property type="match status" value="1"/>
</dbReference>
<dbReference type="InterPro" id="IPR036890">
    <property type="entry name" value="HATPase_C_sf"/>
</dbReference>
<keyword evidence="9" id="KW-0418">Kinase</keyword>
<evidence type="ECO:0000256" key="4">
    <source>
        <dbReference type="ARBA" id="ARBA00012438"/>
    </source>
</evidence>
<dbReference type="CDD" id="cd16922">
    <property type="entry name" value="HATPase_EvgS-ArcB-TorS-like"/>
    <property type="match status" value="1"/>
</dbReference>
<dbReference type="Proteomes" id="UP001152872">
    <property type="component" value="Unassembled WGS sequence"/>
</dbReference>
<evidence type="ECO:0000313" key="21">
    <source>
        <dbReference type="Proteomes" id="UP001152872"/>
    </source>
</evidence>
<evidence type="ECO:0000256" key="7">
    <source>
        <dbReference type="ARBA" id="ARBA00022692"/>
    </source>
</evidence>
<dbReference type="InterPro" id="IPR001789">
    <property type="entry name" value="Sig_transdc_resp-reg_receiver"/>
</dbReference>
<feature type="coiled-coil region" evidence="16">
    <location>
        <begin position="401"/>
        <end position="435"/>
    </location>
</feature>
<keyword evidence="12" id="KW-0902">Two-component regulatory system</keyword>
<evidence type="ECO:0000256" key="17">
    <source>
        <dbReference type="SAM" id="Phobius"/>
    </source>
</evidence>
<evidence type="ECO:0000259" key="18">
    <source>
        <dbReference type="PROSITE" id="PS50109"/>
    </source>
</evidence>
<keyword evidence="13 17" id="KW-0472">Membrane</keyword>
<evidence type="ECO:0000256" key="1">
    <source>
        <dbReference type="ARBA" id="ARBA00000085"/>
    </source>
</evidence>
<evidence type="ECO:0000256" key="6">
    <source>
        <dbReference type="ARBA" id="ARBA00022679"/>
    </source>
</evidence>
<dbReference type="PROSITE" id="PS50110">
    <property type="entry name" value="RESPONSE_REGULATORY"/>
    <property type="match status" value="1"/>
</dbReference>
<dbReference type="InterPro" id="IPR011006">
    <property type="entry name" value="CheY-like_superfamily"/>
</dbReference>
<evidence type="ECO:0000256" key="14">
    <source>
        <dbReference type="ARBA" id="ARBA00074306"/>
    </source>
</evidence>
<sequence length="952" mass="105380">MRLGLKKFIGNSKRVLIIGSSISAIVIVGNLLGVFNLLEWAIRDKFFQWRPGESVENNIVIVTIDETDIKTAGNWPVPDRVLAKVIENLRSQNPRVIGMDLYRNLPEEPGHQELLQIFQTTPTLIGVEKMTGDRVDPPAVLKQKEQVALADLVLDSDQKVRRALLTAEDQRDNKTIKSGLATQAALKYLEAEKITLEPVDATQQKFRLGKTIFLPMRDREAGYSNEDLGGYQILLNWRGSLSSFPTISMREVLAGRIPDNLIRDRIVLIGSTAPSTNDFFATPYDNLAQTKSTPGVVVHANIASQIIRSAKDGRLGLHSWSSIEQGIWIVVWAMLGTGGIWILISFAEGKGRILGERAVWGAFVSIGLLFGFSYLSFLNGLLVPIMPPLCAFIMSAIAITNAYKQQKLELTNQQLEILNNQLLDYSKNLEVKVEERTHDLELAKQAADKANRAKSEFLANMSHELRTPLNGILGYAQILQRSKSLDADGQKGIKVIQRCGDHLLTLIDDVLNLAKVEAGKIELEISDLPLPAFLEDVTEIFTVRASQKDISFLVQISPNIPGGIRSDEKRLRQVLLNLLSNAMKFTDVGGVTMKVSLVGTRSSSPSNGALSQSFATVRFQVEDTGVGISAENLNKLFSPFQQVGDQKKQSEGTGLGLAISQKIVQLMGSTIQVSSRLGEGSTFWIDLEFPLASGWKNNQFQSNRVITGYQGAPMKILVVDDRSDNRSFLVNLLRSIGFELFEAKDGQEGLAQAIANHPDLILLDLVMPVLDGFEMARRLRQQQGFASVPIIACSASSFDDDLQESLTAGCTDFTPKPIQSKDLFLKLKKYLNLEWIYEAPMNSFPLAGNSVISSMESMENSLENDLSITATGTSSIPAPEIVLPESEDLLILLDLALKGLLKNFIKQLDTLEQKDLNLMPFTSQLRQLASSYQIKRLQEVLQQYTDQSLETY</sequence>
<dbReference type="SMART" id="SM00448">
    <property type="entry name" value="REC"/>
    <property type="match status" value="1"/>
</dbReference>
<dbReference type="SMART" id="SM00388">
    <property type="entry name" value="HisKA"/>
    <property type="match status" value="1"/>
</dbReference>
<dbReference type="SUPFAM" id="SSF52172">
    <property type="entry name" value="CheY-like"/>
    <property type="match status" value="1"/>
</dbReference>
<evidence type="ECO:0000256" key="3">
    <source>
        <dbReference type="ARBA" id="ARBA00006402"/>
    </source>
</evidence>
<dbReference type="InterPro" id="IPR003661">
    <property type="entry name" value="HisK_dim/P_dom"/>
</dbReference>
<organism evidence="20 21">
    <name type="scientific">Pseudanabaena catenata USMAC16</name>
    <dbReference type="NCBI Taxonomy" id="1855837"/>
    <lineage>
        <taxon>Bacteria</taxon>
        <taxon>Bacillati</taxon>
        <taxon>Cyanobacteriota</taxon>
        <taxon>Cyanophyceae</taxon>
        <taxon>Pseudanabaenales</taxon>
        <taxon>Pseudanabaenaceae</taxon>
        <taxon>Pseudanabaena</taxon>
    </lineage>
</organism>
<proteinExistence type="inferred from homology"/>
<dbReference type="GO" id="GO:0005524">
    <property type="term" value="F:ATP binding"/>
    <property type="evidence" value="ECO:0007669"/>
    <property type="project" value="UniProtKB-KW"/>
</dbReference>
<dbReference type="Gene3D" id="1.10.287.130">
    <property type="match status" value="1"/>
</dbReference>
<gene>
    <name evidence="20" type="ORF">FEV09_07615</name>
</gene>
<evidence type="ECO:0000256" key="2">
    <source>
        <dbReference type="ARBA" id="ARBA00004370"/>
    </source>
</evidence>
<dbReference type="PANTHER" id="PTHR45339:SF1">
    <property type="entry name" value="HYBRID SIGNAL TRANSDUCTION HISTIDINE KINASE J"/>
    <property type="match status" value="1"/>
</dbReference>
<keyword evidence="21" id="KW-1185">Reference proteome</keyword>
<dbReference type="FunFam" id="3.30.565.10:FF:000010">
    <property type="entry name" value="Sensor histidine kinase RcsC"/>
    <property type="match status" value="1"/>
</dbReference>
<dbReference type="InterPro" id="IPR004358">
    <property type="entry name" value="Sig_transdc_His_kin-like_C"/>
</dbReference>
<dbReference type="SUPFAM" id="SSF47384">
    <property type="entry name" value="Homodimeric domain of signal transducing histidine kinase"/>
    <property type="match status" value="1"/>
</dbReference>
<keyword evidence="16" id="KW-0175">Coiled coil</keyword>
<reference evidence="20" key="1">
    <citation type="submission" date="2019-05" db="EMBL/GenBank/DDBJ databases">
        <title>Whole genome sequencing of Pseudanabaena catenata USMAC16.</title>
        <authorList>
            <person name="Khan Z."/>
            <person name="Omar W.M."/>
            <person name="Convey P."/>
            <person name="Merican F."/>
            <person name="Najimudin N."/>
        </authorList>
    </citation>
    <scope>NUCLEOTIDE SEQUENCE</scope>
    <source>
        <strain evidence="20">USMAC16</strain>
    </source>
</reference>
<protein>
    <recommendedName>
        <fullName evidence="14">Circadian input-output histidine kinase CikA</fullName>
        <ecNumber evidence="4">2.7.13.3</ecNumber>
    </recommendedName>
</protein>
<dbReference type="EC" id="2.7.13.3" evidence="4"/>
<dbReference type="SMART" id="SM01080">
    <property type="entry name" value="CHASE2"/>
    <property type="match status" value="1"/>
</dbReference>
<comment type="similarity">
    <text evidence="3">In the N-terminal section; belongs to the phytochrome family.</text>
</comment>
<dbReference type="GO" id="GO:0000155">
    <property type="term" value="F:phosphorelay sensor kinase activity"/>
    <property type="evidence" value="ECO:0007669"/>
    <property type="project" value="InterPro"/>
</dbReference>
<dbReference type="PROSITE" id="PS50109">
    <property type="entry name" value="HIS_KIN"/>
    <property type="match status" value="1"/>
</dbReference>
<dbReference type="InterPro" id="IPR007890">
    <property type="entry name" value="CHASE2"/>
</dbReference>
<evidence type="ECO:0000256" key="12">
    <source>
        <dbReference type="ARBA" id="ARBA00023012"/>
    </source>
</evidence>
<dbReference type="CDD" id="cd17546">
    <property type="entry name" value="REC_hyHK_CKI1_RcsC-like"/>
    <property type="match status" value="1"/>
</dbReference>
<dbReference type="Gene3D" id="3.40.50.2300">
    <property type="match status" value="1"/>
</dbReference>
<dbReference type="Pfam" id="PF05226">
    <property type="entry name" value="CHASE2"/>
    <property type="match status" value="1"/>
</dbReference>
<evidence type="ECO:0000256" key="15">
    <source>
        <dbReference type="PROSITE-ProRule" id="PRU00169"/>
    </source>
</evidence>
<evidence type="ECO:0000256" key="10">
    <source>
        <dbReference type="ARBA" id="ARBA00022840"/>
    </source>
</evidence>
<feature type="transmembrane region" description="Helical" evidence="17">
    <location>
        <begin position="326"/>
        <end position="346"/>
    </location>
</feature>
<keyword evidence="5 15" id="KW-0597">Phosphoprotein</keyword>
<evidence type="ECO:0000256" key="13">
    <source>
        <dbReference type="ARBA" id="ARBA00023136"/>
    </source>
</evidence>
<dbReference type="SUPFAM" id="SSF55874">
    <property type="entry name" value="ATPase domain of HSP90 chaperone/DNA topoisomerase II/histidine kinase"/>
    <property type="match status" value="1"/>
</dbReference>
<keyword evidence="10" id="KW-0067">ATP-binding</keyword>
<accession>A0A9X4ME06</accession>
<feature type="domain" description="Histidine kinase" evidence="18">
    <location>
        <begin position="460"/>
        <end position="691"/>
    </location>
</feature>
<dbReference type="PANTHER" id="PTHR45339">
    <property type="entry name" value="HYBRID SIGNAL TRANSDUCTION HISTIDINE KINASE J"/>
    <property type="match status" value="1"/>
</dbReference>
<feature type="transmembrane region" description="Helical" evidence="17">
    <location>
        <begin position="15"/>
        <end position="38"/>
    </location>
</feature>
<feature type="modified residue" description="4-aspartylphosphate" evidence="15">
    <location>
        <position position="764"/>
    </location>
</feature>
<evidence type="ECO:0000313" key="20">
    <source>
        <dbReference type="EMBL" id="MDG3494424.1"/>
    </source>
</evidence>
<dbReference type="GO" id="GO:0016020">
    <property type="term" value="C:membrane"/>
    <property type="evidence" value="ECO:0007669"/>
    <property type="project" value="UniProtKB-SubCell"/>
</dbReference>
<dbReference type="RefSeq" id="WP_009626499.1">
    <property type="nucleotide sequence ID" value="NZ_VBTY01000046.1"/>
</dbReference>
<dbReference type="CDD" id="cd00082">
    <property type="entry name" value="HisKA"/>
    <property type="match status" value="1"/>
</dbReference>
<dbReference type="Pfam" id="PF00512">
    <property type="entry name" value="HisKA"/>
    <property type="match status" value="1"/>
</dbReference>